<evidence type="ECO:0000256" key="2">
    <source>
        <dbReference type="ARBA" id="ARBA00022729"/>
    </source>
</evidence>
<proteinExistence type="predicted"/>
<keyword evidence="8" id="KW-1185">Reference proteome</keyword>
<dbReference type="AlphaFoldDB" id="A0A0N5AJA0"/>
<keyword evidence="6" id="KW-1133">Transmembrane helix</keyword>
<accession>A0A0N5AJA0</accession>
<dbReference type="Gene3D" id="2.170.140.10">
    <property type="entry name" value="Chitin binding domain"/>
    <property type="match status" value="3"/>
</dbReference>
<keyword evidence="6" id="KW-0812">Transmembrane</keyword>
<dbReference type="Proteomes" id="UP000046393">
    <property type="component" value="Unplaced"/>
</dbReference>
<evidence type="ECO:0000256" key="4">
    <source>
        <dbReference type="ARBA" id="ARBA00023157"/>
    </source>
</evidence>
<evidence type="ECO:0000256" key="6">
    <source>
        <dbReference type="SAM" id="Phobius"/>
    </source>
</evidence>
<keyword evidence="5" id="KW-0325">Glycoprotein</keyword>
<dbReference type="STRING" id="451379.A0A0N5AJA0"/>
<name>A0A0N5AJA0_9BILA</name>
<evidence type="ECO:0000259" key="7">
    <source>
        <dbReference type="PROSITE" id="PS50940"/>
    </source>
</evidence>
<evidence type="ECO:0000256" key="1">
    <source>
        <dbReference type="ARBA" id="ARBA00022669"/>
    </source>
</evidence>
<keyword evidence="3" id="KW-0677">Repeat</keyword>
<organism evidence="8 9">
    <name type="scientific">Syphacia muris</name>
    <dbReference type="NCBI Taxonomy" id="451379"/>
    <lineage>
        <taxon>Eukaryota</taxon>
        <taxon>Metazoa</taxon>
        <taxon>Ecdysozoa</taxon>
        <taxon>Nematoda</taxon>
        <taxon>Chromadorea</taxon>
        <taxon>Rhabditida</taxon>
        <taxon>Spirurina</taxon>
        <taxon>Oxyuridomorpha</taxon>
        <taxon>Oxyuroidea</taxon>
        <taxon>Oxyuridae</taxon>
        <taxon>Syphacia</taxon>
    </lineage>
</organism>
<evidence type="ECO:0000313" key="9">
    <source>
        <dbReference type="WBParaSite" id="SMUV_0000453101-mRNA-1"/>
    </source>
</evidence>
<keyword evidence="1" id="KW-0147">Chitin-binding</keyword>
<dbReference type="InterPro" id="IPR002557">
    <property type="entry name" value="Chitin-bd_dom"/>
</dbReference>
<dbReference type="PANTHER" id="PTHR23301:SF0">
    <property type="entry name" value="CHITIN-BINDING TYPE-2 DOMAIN-CONTAINING PROTEIN-RELATED"/>
    <property type="match status" value="1"/>
</dbReference>
<dbReference type="InterPro" id="IPR051940">
    <property type="entry name" value="Chitin_bind-dev_reg"/>
</dbReference>
<protein>
    <submittedName>
        <fullName evidence="9">Chitin-binding type-2 domain-containing protein</fullName>
    </submittedName>
</protein>
<dbReference type="GO" id="GO:0005576">
    <property type="term" value="C:extracellular region"/>
    <property type="evidence" value="ECO:0007669"/>
    <property type="project" value="InterPro"/>
</dbReference>
<evidence type="ECO:0000256" key="3">
    <source>
        <dbReference type="ARBA" id="ARBA00022737"/>
    </source>
</evidence>
<dbReference type="InterPro" id="IPR036508">
    <property type="entry name" value="Chitin-bd_dom_sf"/>
</dbReference>
<dbReference type="PROSITE" id="PS50940">
    <property type="entry name" value="CHIT_BIND_II"/>
    <property type="match status" value="4"/>
</dbReference>
<keyword evidence="4" id="KW-1015">Disulfide bond</keyword>
<keyword evidence="2" id="KW-0732">Signal</keyword>
<dbReference type="Pfam" id="PF01607">
    <property type="entry name" value="CBM_14"/>
    <property type="match status" value="3"/>
</dbReference>
<feature type="domain" description="Chitin-binding type-2" evidence="7">
    <location>
        <begin position="136"/>
        <end position="177"/>
    </location>
</feature>
<feature type="domain" description="Chitin-binding type-2" evidence="7">
    <location>
        <begin position="335"/>
        <end position="377"/>
    </location>
</feature>
<dbReference type="SMART" id="SM00494">
    <property type="entry name" value="ChtBD2"/>
    <property type="match status" value="5"/>
</dbReference>
<feature type="domain" description="Chitin-binding type-2" evidence="7">
    <location>
        <begin position="69"/>
        <end position="125"/>
    </location>
</feature>
<dbReference type="WBParaSite" id="SMUV_0000453101-mRNA-1">
    <property type="protein sequence ID" value="SMUV_0000453101-mRNA-1"/>
    <property type="gene ID" value="SMUV_0000453101"/>
</dbReference>
<feature type="transmembrane region" description="Helical" evidence="6">
    <location>
        <begin position="45"/>
        <end position="61"/>
    </location>
</feature>
<dbReference type="GO" id="GO:0008061">
    <property type="term" value="F:chitin binding"/>
    <property type="evidence" value="ECO:0007669"/>
    <property type="project" value="UniProtKB-KW"/>
</dbReference>
<feature type="domain" description="Chitin-binding type-2" evidence="7">
    <location>
        <begin position="379"/>
        <end position="441"/>
    </location>
</feature>
<dbReference type="SUPFAM" id="SSF57625">
    <property type="entry name" value="Invertebrate chitin-binding proteins"/>
    <property type="match status" value="4"/>
</dbReference>
<keyword evidence="6" id="KW-0472">Membrane</keyword>
<dbReference type="PANTHER" id="PTHR23301">
    <property type="entry name" value="CHITIN BINDING PERITROPHIN-A"/>
    <property type="match status" value="1"/>
</dbReference>
<evidence type="ECO:0000313" key="8">
    <source>
        <dbReference type="Proteomes" id="UP000046393"/>
    </source>
</evidence>
<reference evidence="9" key="1">
    <citation type="submission" date="2017-02" db="UniProtKB">
        <authorList>
            <consortium name="WormBaseParasite"/>
        </authorList>
    </citation>
    <scope>IDENTIFICATION</scope>
</reference>
<feature type="transmembrane region" description="Helical" evidence="6">
    <location>
        <begin position="9"/>
        <end position="33"/>
    </location>
</feature>
<sequence>MKFLFLKLILLYALSTVITVAKAIVFSCVWIFASVEGFVESGMNFSSFIFVEVMLGFVFLMQQLKLVSDSTCKGRADGVYGVDCSQWYLACVAGNTFRMQCPPNLYFNSKKVICDYQDKVPGCSEKQNSVLPVGVCKQEYLVCKDGVGKMSKCDSGLFYDANVKACSPITDKKQCVYRSAIPSCHLTPDRIQHTALQGNLRQKTFEFDADRSQMFVCGKVIRMPCAEGLKYDLALSRCVPEKYSAERFQTRVAEQCKDRSIKIPLQISCRRQYYTCKGVGYFMIWFCLLQSRFKEGSSHRSLCSKNEVFSLSKKKCVGYTSCTSSDDTDIFKSLPDFCSVRVDGMYKHPNNCSRIIQCYKGEGFEHFPCSSGLVFNEVSALCDYAINHPQSEGEFLGLGHCSRSYYRCSLGRPVSFQCPENTVYNHVWNVCDYRENVESCT</sequence>
<evidence type="ECO:0000256" key="5">
    <source>
        <dbReference type="ARBA" id="ARBA00023180"/>
    </source>
</evidence>